<evidence type="ECO:0000256" key="3">
    <source>
        <dbReference type="ARBA" id="ARBA00022553"/>
    </source>
</evidence>
<reference evidence="8" key="1">
    <citation type="journal article" date="2020" name="mSystems">
        <title>Genome- and Community-Level Interaction Insights into Carbon Utilization and Element Cycling Functions of Hydrothermarchaeota in Hydrothermal Sediment.</title>
        <authorList>
            <person name="Zhou Z."/>
            <person name="Liu Y."/>
            <person name="Xu W."/>
            <person name="Pan J."/>
            <person name="Luo Z.H."/>
            <person name="Li M."/>
        </authorList>
    </citation>
    <scope>NUCLEOTIDE SEQUENCE [LARGE SCALE GENOMIC DNA]</scope>
    <source>
        <strain evidence="8">HyVt-577</strain>
    </source>
</reference>
<dbReference type="Gene3D" id="1.10.287.130">
    <property type="match status" value="1"/>
</dbReference>
<feature type="domain" description="Histidine kinase" evidence="7">
    <location>
        <begin position="372"/>
        <end position="578"/>
    </location>
</feature>
<dbReference type="Gene3D" id="3.30.450.40">
    <property type="match status" value="2"/>
</dbReference>
<evidence type="ECO:0000256" key="6">
    <source>
        <dbReference type="ARBA" id="ARBA00023012"/>
    </source>
</evidence>
<dbReference type="CDD" id="cd00082">
    <property type="entry name" value="HisKA"/>
    <property type="match status" value="1"/>
</dbReference>
<dbReference type="InterPro" id="IPR036097">
    <property type="entry name" value="HisK_dim/P_sf"/>
</dbReference>
<evidence type="ECO:0000256" key="2">
    <source>
        <dbReference type="ARBA" id="ARBA00012438"/>
    </source>
</evidence>
<name>A0A7V4U3N2_CALAY</name>
<dbReference type="SMART" id="SM00065">
    <property type="entry name" value="GAF"/>
    <property type="match status" value="2"/>
</dbReference>
<keyword evidence="4" id="KW-0808">Transferase</keyword>
<keyword evidence="3" id="KW-0597">Phosphoprotein</keyword>
<dbReference type="InterPro" id="IPR050736">
    <property type="entry name" value="Sensor_HK_Regulatory"/>
</dbReference>
<evidence type="ECO:0000313" key="8">
    <source>
        <dbReference type="EMBL" id="HGY57353.1"/>
    </source>
</evidence>
<dbReference type="Pfam" id="PF02518">
    <property type="entry name" value="HATPase_c"/>
    <property type="match status" value="1"/>
</dbReference>
<gene>
    <name evidence="8" type="ORF">ENK44_16715</name>
</gene>
<evidence type="ECO:0000256" key="1">
    <source>
        <dbReference type="ARBA" id="ARBA00000085"/>
    </source>
</evidence>
<evidence type="ECO:0000256" key="5">
    <source>
        <dbReference type="ARBA" id="ARBA00022777"/>
    </source>
</evidence>
<dbReference type="InterPro" id="IPR004358">
    <property type="entry name" value="Sig_transdc_His_kin-like_C"/>
</dbReference>
<proteinExistence type="predicted"/>
<organism evidence="8">
    <name type="scientific">Caldithrix abyssi</name>
    <dbReference type="NCBI Taxonomy" id="187145"/>
    <lineage>
        <taxon>Bacteria</taxon>
        <taxon>Pseudomonadati</taxon>
        <taxon>Calditrichota</taxon>
        <taxon>Calditrichia</taxon>
        <taxon>Calditrichales</taxon>
        <taxon>Calditrichaceae</taxon>
        <taxon>Caldithrix</taxon>
    </lineage>
</organism>
<dbReference type="EC" id="2.7.13.3" evidence="2"/>
<dbReference type="SUPFAM" id="SSF47384">
    <property type="entry name" value="Homodimeric domain of signal transducing histidine kinase"/>
    <property type="match status" value="1"/>
</dbReference>
<dbReference type="InterPro" id="IPR036890">
    <property type="entry name" value="HATPase_C_sf"/>
</dbReference>
<dbReference type="InterPro" id="IPR029016">
    <property type="entry name" value="GAF-like_dom_sf"/>
</dbReference>
<dbReference type="InterPro" id="IPR003661">
    <property type="entry name" value="HisK_dim/P_dom"/>
</dbReference>
<dbReference type="SUPFAM" id="SSF55874">
    <property type="entry name" value="ATPase domain of HSP90 chaperone/DNA topoisomerase II/histidine kinase"/>
    <property type="match status" value="1"/>
</dbReference>
<dbReference type="GO" id="GO:0000155">
    <property type="term" value="F:phosphorelay sensor kinase activity"/>
    <property type="evidence" value="ECO:0007669"/>
    <property type="project" value="InterPro"/>
</dbReference>
<dbReference type="PANTHER" id="PTHR43711:SF26">
    <property type="entry name" value="SENSOR HISTIDINE KINASE RCSC"/>
    <property type="match status" value="1"/>
</dbReference>
<evidence type="ECO:0000259" key="7">
    <source>
        <dbReference type="PROSITE" id="PS50109"/>
    </source>
</evidence>
<accession>A0A7V4U3N2</accession>
<dbReference type="CDD" id="cd00075">
    <property type="entry name" value="HATPase"/>
    <property type="match status" value="1"/>
</dbReference>
<dbReference type="Proteomes" id="UP000885779">
    <property type="component" value="Unassembled WGS sequence"/>
</dbReference>
<dbReference type="EMBL" id="DRQG01000154">
    <property type="protein sequence ID" value="HGY57353.1"/>
    <property type="molecule type" value="Genomic_DNA"/>
</dbReference>
<evidence type="ECO:0000256" key="4">
    <source>
        <dbReference type="ARBA" id="ARBA00022679"/>
    </source>
</evidence>
<dbReference type="AlphaFoldDB" id="A0A7V4U3N2"/>
<protein>
    <recommendedName>
        <fullName evidence="2">histidine kinase</fullName>
        <ecNumber evidence="2">2.7.13.3</ecNumber>
    </recommendedName>
</protein>
<dbReference type="PRINTS" id="PR00344">
    <property type="entry name" value="BCTRLSENSOR"/>
</dbReference>
<dbReference type="InterPro" id="IPR005467">
    <property type="entry name" value="His_kinase_dom"/>
</dbReference>
<dbReference type="Pfam" id="PF01590">
    <property type="entry name" value="GAF"/>
    <property type="match status" value="1"/>
</dbReference>
<dbReference type="PANTHER" id="PTHR43711">
    <property type="entry name" value="TWO-COMPONENT HISTIDINE KINASE"/>
    <property type="match status" value="1"/>
</dbReference>
<dbReference type="InterPro" id="IPR003594">
    <property type="entry name" value="HATPase_dom"/>
</dbReference>
<sequence length="578" mass="65090">MLKKKIAELEKALDRKITEMSAIQHIGKSLSSELNTERLLLLIMDEVTRLMHAERSTFYIVDNERGELWSKIAQKAEIREIRLKIGVGIAGHVAKTGEVINIEDAYNDPRFDPTTDKKTGYRTRSILCMPIFEPKQDGKNKPEIIGVLQILNKIDGVFEAADEELLSSLASQIAIAIINARLYTALEKRVAELNLMFDIESEIHKAYDLNELLEIFIDKIKETLHVEAAQISLLDEQQGKIVKRVARNLNVDALNKTDVSIDDGIPGEVRRSKEIYVNNNGPGDALIESGFEKTAGITVRHHLAAPLVAGDQVIGILEFFNKAEENEFFREDDVRLIRSLSSQISRSIEAFRLRDEKMKADRLASIGNMMSTIVHDLRTPMNNIYGFVDLLKEEEDPEVRQEYGDIIIEQIKTLNNMTRDILDFAKGKTTILPVKYPVDKLINNFSKVFGEDIRKRGYDFEAVCNAQANIYVDPEKITRVFMNIMKNALEAMDKGGKFSIVANQLNGDIEFLLSDTGSGIPPEIKDKLFESFVTSGKEGGTGLGLAIVKKLVEEHKGRIEVDSQPGKGTTFKLYFKKL</sequence>
<dbReference type="Pfam" id="PF00512">
    <property type="entry name" value="HisKA"/>
    <property type="match status" value="1"/>
</dbReference>
<dbReference type="PROSITE" id="PS50109">
    <property type="entry name" value="HIS_KIN"/>
    <property type="match status" value="1"/>
</dbReference>
<comment type="caution">
    <text evidence="8">The sequence shown here is derived from an EMBL/GenBank/DDBJ whole genome shotgun (WGS) entry which is preliminary data.</text>
</comment>
<dbReference type="Pfam" id="PF13185">
    <property type="entry name" value="GAF_2"/>
    <property type="match status" value="1"/>
</dbReference>
<keyword evidence="5 8" id="KW-0418">Kinase</keyword>
<dbReference type="SMART" id="SM00387">
    <property type="entry name" value="HATPase_c"/>
    <property type="match status" value="1"/>
</dbReference>
<keyword evidence="6" id="KW-0902">Two-component regulatory system</keyword>
<dbReference type="Gene3D" id="3.30.565.10">
    <property type="entry name" value="Histidine kinase-like ATPase, C-terminal domain"/>
    <property type="match status" value="1"/>
</dbReference>
<comment type="catalytic activity">
    <reaction evidence="1">
        <text>ATP + protein L-histidine = ADP + protein N-phospho-L-histidine.</text>
        <dbReference type="EC" id="2.7.13.3"/>
    </reaction>
</comment>
<dbReference type="InterPro" id="IPR003018">
    <property type="entry name" value="GAF"/>
</dbReference>
<dbReference type="SUPFAM" id="SSF55781">
    <property type="entry name" value="GAF domain-like"/>
    <property type="match status" value="2"/>
</dbReference>
<dbReference type="SMART" id="SM00388">
    <property type="entry name" value="HisKA"/>
    <property type="match status" value="1"/>
</dbReference>